<feature type="non-terminal residue" evidence="2">
    <location>
        <position position="78"/>
    </location>
</feature>
<evidence type="ECO:0008006" key="3">
    <source>
        <dbReference type="Google" id="ProtNLM"/>
    </source>
</evidence>
<keyword evidence="1" id="KW-1133">Transmembrane helix</keyword>
<organism evidence="2">
    <name type="scientific">marine metagenome</name>
    <dbReference type="NCBI Taxonomy" id="408172"/>
    <lineage>
        <taxon>unclassified sequences</taxon>
        <taxon>metagenomes</taxon>
        <taxon>ecological metagenomes</taxon>
    </lineage>
</organism>
<sequence length="78" mass="8538">MDSITKTLSKIEYLHISILGFGLAALSTSLAQIILPIRILDIAPDQLRNTYLGILTFSGMSVAMLTQPVVGYLSDRTR</sequence>
<dbReference type="InterPro" id="IPR036259">
    <property type="entry name" value="MFS_trans_sf"/>
</dbReference>
<accession>A0A382JNA6</accession>
<evidence type="ECO:0000256" key="1">
    <source>
        <dbReference type="SAM" id="Phobius"/>
    </source>
</evidence>
<proteinExistence type="predicted"/>
<protein>
    <recommendedName>
        <fullName evidence="3">Major facilitator superfamily (MFS) profile domain-containing protein</fullName>
    </recommendedName>
</protein>
<gene>
    <name evidence="2" type="ORF">METZ01_LOCUS266080</name>
</gene>
<name>A0A382JNA6_9ZZZZ</name>
<dbReference type="EMBL" id="UINC01075241">
    <property type="protein sequence ID" value="SVC13226.1"/>
    <property type="molecule type" value="Genomic_DNA"/>
</dbReference>
<feature type="transmembrane region" description="Helical" evidence="1">
    <location>
        <begin position="51"/>
        <end position="73"/>
    </location>
</feature>
<feature type="transmembrane region" description="Helical" evidence="1">
    <location>
        <begin position="12"/>
        <end position="39"/>
    </location>
</feature>
<dbReference type="Gene3D" id="1.20.1250.20">
    <property type="entry name" value="MFS general substrate transporter like domains"/>
    <property type="match status" value="1"/>
</dbReference>
<keyword evidence="1" id="KW-0472">Membrane</keyword>
<dbReference type="SUPFAM" id="SSF103473">
    <property type="entry name" value="MFS general substrate transporter"/>
    <property type="match status" value="1"/>
</dbReference>
<evidence type="ECO:0000313" key="2">
    <source>
        <dbReference type="EMBL" id="SVC13226.1"/>
    </source>
</evidence>
<keyword evidence="1" id="KW-0812">Transmembrane</keyword>
<dbReference type="AlphaFoldDB" id="A0A382JNA6"/>
<reference evidence="2" key="1">
    <citation type="submission" date="2018-05" db="EMBL/GenBank/DDBJ databases">
        <authorList>
            <person name="Lanie J.A."/>
            <person name="Ng W.-L."/>
            <person name="Kazmierczak K.M."/>
            <person name="Andrzejewski T.M."/>
            <person name="Davidsen T.M."/>
            <person name="Wayne K.J."/>
            <person name="Tettelin H."/>
            <person name="Glass J.I."/>
            <person name="Rusch D."/>
            <person name="Podicherti R."/>
            <person name="Tsui H.-C.T."/>
            <person name="Winkler M.E."/>
        </authorList>
    </citation>
    <scope>NUCLEOTIDE SEQUENCE</scope>
</reference>